<dbReference type="EMBL" id="JALMLT010000002">
    <property type="protein sequence ID" value="MDT8758775.1"/>
    <property type="molecule type" value="Genomic_DNA"/>
</dbReference>
<name>A0ABU3N2J7_9SPHN</name>
<organism evidence="2">
    <name type="scientific">Sphingomonas psychrotolerans</name>
    <dbReference type="NCBI Taxonomy" id="1327635"/>
    <lineage>
        <taxon>Bacteria</taxon>
        <taxon>Pseudomonadati</taxon>
        <taxon>Pseudomonadota</taxon>
        <taxon>Alphaproteobacteria</taxon>
        <taxon>Sphingomonadales</taxon>
        <taxon>Sphingomonadaceae</taxon>
        <taxon>Sphingomonas</taxon>
    </lineage>
</organism>
<protein>
    <submittedName>
        <fullName evidence="2">Uncharacterized protein</fullName>
    </submittedName>
</protein>
<sequence length="151" mass="16000">MACLARKPADHAQRKPRDDRMDSFADDGERGESTRQAGLWHVTTLIQGAGRAETNLICVTEEIAWVRVVAPTLGSGACTAPAPRIGPVNVTGSCFGGGGLKITGMLQPDHFDLVARRWGWAGFNPDARAAATTQGMLISPDCGARLVGERS</sequence>
<gene>
    <name evidence="2" type="ORF">MZO42_08695</name>
</gene>
<feature type="region of interest" description="Disordered" evidence="1">
    <location>
        <begin position="1"/>
        <end position="33"/>
    </location>
</feature>
<accession>A0ABU3N2J7</accession>
<reference evidence="2" key="1">
    <citation type="submission" date="2022-04" db="EMBL/GenBank/DDBJ databases">
        <title>Tomato heritable bacteria conferring resistance against bacterial wilt.</title>
        <authorList>
            <person name="Yin J."/>
        </authorList>
    </citation>
    <scope>NUCLEOTIDE SEQUENCE</scope>
    <source>
        <strain evidence="2">Cra20</strain>
    </source>
</reference>
<evidence type="ECO:0000256" key="1">
    <source>
        <dbReference type="SAM" id="MobiDB-lite"/>
    </source>
</evidence>
<comment type="caution">
    <text evidence="2">The sequence shown here is derived from an EMBL/GenBank/DDBJ whole genome shotgun (WGS) entry which is preliminary data.</text>
</comment>
<proteinExistence type="predicted"/>
<feature type="compositionally biased region" description="Basic and acidic residues" evidence="1">
    <location>
        <begin position="7"/>
        <end position="33"/>
    </location>
</feature>
<evidence type="ECO:0000313" key="2">
    <source>
        <dbReference type="EMBL" id="MDT8758775.1"/>
    </source>
</evidence>